<feature type="region of interest" description="Disordered" evidence="1">
    <location>
        <begin position="1"/>
        <end position="36"/>
    </location>
</feature>
<dbReference type="OrthoDB" id="8290262at2759"/>
<evidence type="ECO:0000313" key="3">
    <source>
        <dbReference type="Proteomes" id="UP000708208"/>
    </source>
</evidence>
<sequence>AEPGTGGGGRPPGGYYPPGGPPAIPSKPNAMMTGLS</sequence>
<feature type="compositionally biased region" description="Pro residues" evidence="1">
    <location>
        <begin position="14"/>
        <end position="25"/>
    </location>
</feature>
<proteinExistence type="predicted"/>
<keyword evidence="3" id="KW-1185">Reference proteome</keyword>
<accession>A0A8J2JXJ5</accession>
<evidence type="ECO:0000313" key="2">
    <source>
        <dbReference type="EMBL" id="CAG7725817.1"/>
    </source>
</evidence>
<feature type="compositionally biased region" description="Gly residues" evidence="1">
    <location>
        <begin position="1"/>
        <end position="12"/>
    </location>
</feature>
<reference evidence="2" key="1">
    <citation type="submission" date="2021-06" db="EMBL/GenBank/DDBJ databases">
        <authorList>
            <person name="Hodson N. C."/>
            <person name="Mongue J. A."/>
            <person name="Jaron S. K."/>
        </authorList>
    </citation>
    <scope>NUCLEOTIDE SEQUENCE</scope>
</reference>
<dbReference type="AlphaFoldDB" id="A0A8J2JXJ5"/>
<protein>
    <submittedName>
        <fullName evidence="2">Uncharacterized protein</fullName>
    </submittedName>
</protein>
<evidence type="ECO:0000256" key="1">
    <source>
        <dbReference type="SAM" id="MobiDB-lite"/>
    </source>
</evidence>
<dbReference type="EMBL" id="CAJVCH010127109">
    <property type="protein sequence ID" value="CAG7725817.1"/>
    <property type="molecule type" value="Genomic_DNA"/>
</dbReference>
<comment type="caution">
    <text evidence="2">The sequence shown here is derived from an EMBL/GenBank/DDBJ whole genome shotgun (WGS) entry which is preliminary data.</text>
</comment>
<organism evidence="2 3">
    <name type="scientific">Allacma fusca</name>
    <dbReference type="NCBI Taxonomy" id="39272"/>
    <lineage>
        <taxon>Eukaryota</taxon>
        <taxon>Metazoa</taxon>
        <taxon>Ecdysozoa</taxon>
        <taxon>Arthropoda</taxon>
        <taxon>Hexapoda</taxon>
        <taxon>Collembola</taxon>
        <taxon>Symphypleona</taxon>
        <taxon>Sminthuridae</taxon>
        <taxon>Allacma</taxon>
    </lineage>
</organism>
<feature type="non-terminal residue" evidence="2">
    <location>
        <position position="1"/>
    </location>
</feature>
<dbReference type="Proteomes" id="UP000708208">
    <property type="component" value="Unassembled WGS sequence"/>
</dbReference>
<feature type="non-terminal residue" evidence="2">
    <location>
        <position position="36"/>
    </location>
</feature>
<name>A0A8J2JXJ5_9HEXA</name>
<gene>
    <name evidence="2" type="ORF">AFUS01_LOCUS14760</name>
</gene>